<dbReference type="GeneID" id="115736511"/>
<protein>
    <submittedName>
        <fullName evidence="8">Transcription repressor OFP17</fullName>
    </submittedName>
</protein>
<dbReference type="KEGG" id="rarg:115736511"/>
<dbReference type="PANTHER" id="PTHR34042:SF1">
    <property type="entry name" value="TRANSCRIPTION REPRESSOR OFP17"/>
    <property type="match status" value="1"/>
</dbReference>
<keyword evidence="5" id="KW-0539">Nucleus</keyword>
<evidence type="ECO:0000313" key="7">
    <source>
        <dbReference type="Proteomes" id="UP000827889"/>
    </source>
</evidence>
<evidence type="ECO:0000256" key="2">
    <source>
        <dbReference type="ARBA" id="ARBA00022491"/>
    </source>
</evidence>
<keyword evidence="2" id="KW-0678">Repressor</keyword>
<accession>A0A8B8NQ76</accession>
<organism evidence="7 8">
    <name type="scientific">Rhodamnia argentea</name>
    <dbReference type="NCBI Taxonomy" id="178133"/>
    <lineage>
        <taxon>Eukaryota</taxon>
        <taxon>Viridiplantae</taxon>
        <taxon>Streptophyta</taxon>
        <taxon>Embryophyta</taxon>
        <taxon>Tracheophyta</taxon>
        <taxon>Spermatophyta</taxon>
        <taxon>Magnoliopsida</taxon>
        <taxon>eudicotyledons</taxon>
        <taxon>Gunneridae</taxon>
        <taxon>Pentapetalae</taxon>
        <taxon>rosids</taxon>
        <taxon>malvids</taxon>
        <taxon>Myrtales</taxon>
        <taxon>Myrtaceae</taxon>
        <taxon>Myrtoideae</taxon>
        <taxon>Myrteae</taxon>
        <taxon>Australasian group</taxon>
        <taxon>Rhodamnia</taxon>
    </lineage>
</organism>
<evidence type="ECO:0000313" key="8">
    <source>
        <dbReference type="RefSeq" id="XP_030524098.1"/>
    </source>
</evidence>
<comment type="subcellular location">
    <subcellularLocation>
        <location evidence="1">Nucleus</location>
    </subcellularLocation>
</comment>
<dbReference type="GO" id="GO:0045892">
    <property type="term" value="P:negative regulation of DNA-templated transcription"/>
    <property type="evidence" value="ECO:0007669"/>
    <property type="project" value="InterPro"/>
</dbReference>
<sequence length="217" mass="23869">MKPEAHVGVAFGSKLLRPCRKLLLVFRLRKTLAIRRARASPSRATSKRASSPLERLVPISAFVSVIRSLKKKMSARGRLKDRKAKSSKIGKVISASAISDSGCERLLFPSPITPAASSAIHNAPSKSLKRSGWDSYEDGGDGVDEVEDACRSFENYLVGMIAEEGKVRDLMDVEELLFCWKNLKCPVFIGLVSRFYGELCRDLFAATDDEDDGVSSQ</sequence>
<dbReference type="InterPro" id="IPR044686">
    <property type="entry name" value="OFP17"/>
</dbReference>
<dbReference type="RefSeq" id="XP_030524098.1">
    <property type="nucleotide sequence ID" value="XM_030668238.2"/>
</dbReference>
<feature type="domain" description="OVATE" evidence="6">
    <location>
        <begin position="142"/>
        <end position="202"/>
    </location>
</feature>
<gene>
    <name evidence="8" type="primary">LOC115736511</name>
</gene>
<evidence type="ECO:0000259" key="6">
    <source>
        <dbReference type="PROSITE" id="PS51754"/>
    </source>
</evidence>
<dbReference type="InterPro" id="IPR006458">
    <property type="entry name" value="Ovate_C"/>
</dbReference>
<dbReference type="PANTHER" id="PTHR34042">
    <property type="entry name" value="TRANSCRIPTION REPRESSOR OFP17"/>
    <property type="match status" value="1"/>
</dbReference>
<proteinExistence type="predicted"/>
<evidence type="ECO:0000256" key="4">
    <source>
        <dbReference type="ARBA" id="ARBA00023163"/>
    </source>
</evidence>
<dbReference type="Proteomes" id="UP000827889">
    <property type="component" value="Chromosome 8"/>
</dbReference>
<dbReference type="OrthoDB" id="1871608at2759"/>
<keyword evidence="3" id="KW-0805">Transcription regulation</keyword>
<dbReference type="PROSITE" id="PS51754">
    <property type="entry name" value="OVATE"/>
    <property type="match status" value="1"/>
</dbReference>
<reference evidence="8" key="1">
    <citation type="submission" date="2025-08" db="UniProtKB">
        <authorList>
            <consortium name="RefSeq"/>
        </authorList>
    </citation>
    <scope>IDENTIFICATION</scope>
    <source>
        <tissue evidence="8">Leaf</tissue>
    </source>
</reference>
<dbReference type="GO" id="GO:0005634">
    <property type="term" value="C:nucleus"/>
    <property type="evidence" value="ECO:0007669"/>
    <property type="project" value="UniProtKB-SubCell"/>
</dbReference>
<keyword evidence="7" id="KW-1185">Reference proteome</keyword>
<keyword evidence="4" id="KW-0804">Transcription</keyword>
<evidence type="ECO:0000256" key="5">
    <source>
        <dbReference type="ARBA" id="ARBA00023242"/>
    </source>
</evidence>
<name>A0A8B8NQ76_9MYRT</name>
<dbReference type="AlphaFoldDB" id="A0A8B8NQ76"/>
<evidence type="ECO:0000256" key="3">
    <source>
        <dbReference type="ARBA" id="ARBA00023015"/>
    </source>
</evidence>
<evidence type="ECO:0000256" key="1">
    <source>
        <dbReference type="ARBA" id="ARBA00004123"/>
    </source>
</evidence>